<dbReference type="Proteomes" id="UP000324222">
    <property type="component" value="Unassembled WGS sequence"/>
</dbReference>
<accession>A0A5B7FFD4</accession>
<organism evidence="1 2">
    <name type="scientific">Portunus trituberculatus</name>
    <name type="common">Swimming crab</name>
    <name type="synonym">Neptunus trituberculatus</name>
    <dbReference type="NCBI Taxonomy" id="210409"/>
    <lineage>
        <taxon>Eukaryota</taxon>
        <taxon>Metazoa</taxon>
        <taxon>Ecdysozoa</taxon>
        <taxon>Arthropoda</taxon>
        <taxon>Crustacea</taxon>
        <taxon>Multicrustacea</taxon>
        <taxon>Malacostraca</taxon>
        <taxon>Eumalacostraca</taxon>
        <taxon>Eucarida</taxon>
        <taxon>Decapoda</taxon>
        <taxon>Pleocyemata</taxon>
        <taxon>Brachyura</taxon>
        <taxon>Eubrachyura</taxon>
        <taxon>Portunoidea</taxon>
        <taxon>Portunidae</taxon>
        <taxon>Portuninae</taxon>
        <taxon>Portunus</taxon>
    </lineage>
</organism>
<dbReference type="EMBL" id="VSRR010006622">
    <property type="protein sequence ID" value="MPC45202.1"/>
    <property type="molecule type" value="Genomic_DNA"/>
</dbReference>
<evidence type="ECO:0000313" key="2">
    <source>
        <dbReference type="Proteomes" id="UP000324222"/>
    </source>
</evidence>
<sequence length="59" mass="6795">MRYKLPRGGHSPHWHDAMFPPFDELAITASPPVIRNVMGVCRGSLYSVQYLRIKILRNT</sequence>
<protein>
    <submittedName>
        <fullName evidence="1">Uncharacterized protein</fullName>
    </submittedName>
</protein>
<comment type="caution">
    <text evidence="1">The sequence shown here is derived from an EMBL/GenBank/DDBJ whole genome shotgun (WGS) entry which is preliminary data.</text>
</comment>
<reference evidence="1 2" key="1">
    <citation type="submission" date="2019-05" db="EMBL/GenBank/DDBJ databases">
        <title>Another draft genome of Portunus trituberculatus and its Hox gene families provides insights of decapod evolution.</title>
        <authorList>
            <person name="Jeong J.-H."/>
            <person name="Song I."/>
            <person name="Kim S."/>
            <person name="Choi T."/>
            <person name="Kim D."/>
            <person name="Ryu S."/>
            <person name="Kim W."/>
        </authorList>
    </citation>
    <scope>NUCLEOTIDE SEQUENCE [LARGE SCALE GENOMIC DNA]</scope>
    <source>
        <tissue evidence="1">Muscle</tissue>
    </source>
</reference>
<keyword evidence="2" id="KW-1185">Reference proteome</keyword>
<gene>
    <name evidence="1" type="ORF">E2C01_038894</name>
</gene>
<dbReference type="AlphaFoldDB" id="A0A5B7FFD4"/>
<evidence type="ECO:0000313" key="1">
    <source>
        <dbReference type="EMBL" id="MPC45202.1"/>
    </source>
</evidence>
<proteinExistence type="predicted"/>
<name>A0A5B7FFD4_PORTR</name>